<protein>
    <submittedName>
        <fullName evidence="1">Uncharacterized protein</fullName>
    </submittedName>
</protein>
<keyword evidence="2" id="KW-1185">Reference proteome</keyword>
<reference evidence="1" key="1">
    <citation type="submission" date="2022-09" db="EMBL/GenBank/DDBJ databases">
        <title>A Global Phylogenomic Analysis of the Shiitake Genus Lentinula.</title>
        <authorList>
            <consortium name="DOE Joint Genome Institute"/>
            <person name="Sierra-Patev S."/>
            <person name="Min B."/>
            <person name="Naranjo-Ortiz M."/>
            <person name="Looney B."/>
            <person name="Konkel Z."/>
            <person name="Slot J.C."/>
            <person name="Sakamoto Y."/>
            <person name="Steenwyk J.L."/>
            <person name="Rokas A."/>
            <person name="Carro J."/>
            <person name="Camarero S."/>
            <person name="Ferreira P."/>
            <person name="Molpeceres G."/>
            <person name="Ruiz-Duenas F.J."/>
            <person name="Serrano A."/>
            <person name="Henrissat B."/>
            <person name="Drula E."/>
            <person name="Hughes K.W."/>
            <person name="Mata J.L."/>
            <person name="Ishikawa N.K."/>
            <person name="Vargas-Isla R."/>
            <person name="Ushijima S."/>
            <person name="Smith C.A."/>
            <person name="Ahrendt S."/>
            <person name="Andreopoulos W."/>
            <person name="He G."/>
            <person name="Labutti K."/>
            <person name="Lipzen A."/>
            <person name="Ng V."/>
            <person name="Riley R."/>
            <person name="Sandor L."/>
            <person name="Barry K."/>
            <person name="Martinez A.T."/>
            <person name="Xiao Y."/>
            <person name="Gibbons J.G."/>
            <person name="Terashima K."/>
            <person name="Grigoriev I.V."/>
            <person name="Hibbett D.S."/>
        </authorList>
    </citation>
    <scope>NUCLEOTIDE SEQUENCE</scope>
    <source>
        <strain evidence="1">TMI1499</strain>
    </source>
</reference>
<gene>
    <name evidence="1" type="ORF">F5876DRAFT_91402</name>
</gene>
<name>A0ACC1TLR0_9AGAR</name>
<evidence type="ECO:0000313" key="1">
    <source>
        <dbReference type="EMBL" id="KAJ3805704.1"/>
    </source>
</evidence>
<dbReference type="Proteomes" id="UP001163835">
    <property type="component" value="Unassembled WGS sequence"/>
</dbReference>
<comment type="caution">
    <text evidence="1">The sequence shown here is derived from an EMBL/GenBank/DDBJ whole genome shotgun (WGS) entry which is preliminary data.</text>
</comment>
<evidence type="ECO:0000313" key="2">
    <source>
        <dbReference type="Proteomes" id="UP001163835"/>
    </source>
</evidence>
<dbReference type="EMBL" id="MU795545">
    <property type="protein sequence ID" value="KAJ3805704.1"/>
    <property type="molecule type" value="Genomic_DNA"/>
</dbReference>
<sequence>MDVHQLAAVKQKISESATKFKALHEKHFGPIETSTPISPEPFLPLELIVPPAIHAQVQEYQLTFRAQQIFLNQLGNIMDDYARQFEESWHKLGHIMRQEPKLRSRIAIIESNLRKALQSHFEKNGLPPVLRKLREYAEKHPRPSTPPPAPRQSSVPAYEAPVPFNNEYTPILETYFQYDPYPSSRDRQIIAERSGMTRRQIEVWFQNHRRTARQSGITLPAKRPPGAIAPPGLNVPFSVGQGAEESSGEKKERKARMLDMFNIHSKVRAMPAGQGMSADDPIPIDGAPERMAMITEDIDESRMGMTLTSAGHGISVLEPIDVVERMVREKERKAVEEEMKEERKKYLSVIAPPSFSHPTTAMVSPNPLDSPLSSSPDTLFPAPFARPPAHLQFRYRVAPAAPSSPSADTTPTITGTVRPILPPPTWARLAPPTSYLLPPPPTSTTPHPHPHAPPKSNSKKKPKEKRPTKEDLRLLEESKRLLEIDEAIMMRRLWFCSFDDRVESGTIKGSGGVSTYESIAGGVVEREKEKSGWFANIYAATAPSNTNTNKSKSSKTKAMLEKLGVGLDAATCAYTYVLPKAPFWALVRDVSSSSSSSSSSSTSSFSSSASSSPPSPKSIRKGAKKPAALGPKRRPRNAPSGAHSSSGGFTQFAGVGVGVGRTLNPDAKGKGKAKAVSPERDYRYTSDSSLDSSASSGSSSSSSSSSTTSSSTFSSSSSLSSSDFIPPPVPSVIPQGFPDGFTSFPDTSMAGQQREQPSTSAASSAASSSSSTAAESLSQRPQTEFSTVDSSSSSSASSSSSTATSSSSTSAAANAAPNTDIAPQSIDMTMLNALSTNIGSSNSTALGAATNPLGAVGSVGSSGSAGSSGMPGIPAFGGMAVLNAGMNAGMNMGMGGGMGGGGMGMGIGMAGIQGWSSS</sequence>
<accession>A0ACC1TLR0</accession>
<organism evidence="1 2">
    <name type="scientific">Lentinula aff. lateritia</name>
    <dbReference type="NCBI Taxonomy" id="2804960"/>
    <lineage>
        <taxon>Eukaryota</taxon>
        <taxon>Fungi</taxon>
        <taxon>Dikarya</taxon>
        <taxon>Basidiomycota</taxon>
        <taxon>Agaricomycotina</taxon>
        <taxon>Agaricomycetes</taxon>
        <taxon>Agaricomycetidae</taxon>
        <taxon>Agaricales</taxon>
        <taxon>Marasmiineae</taxon>
        <taxon>Omphalotaceae</taxon>
        <taxon>Lentinula</taxon>
    </lineage>
</organism>
<proteinExistence type="predicted"/>